<dbReference type="GO" id="GO:0005634">
    <property type="term" value="C:nucleus"/>
    <property type="evidence" value="ECO:0000318"/>
    <property type="project" value="GO_Central"/>
</dbReference>
<keyword evidence="7" id="KW-0456">Lyase</keyword>
<feature type="compositionally biased region" description="Low complexity" evidence="13">
    <location>
        <begin position="247"/>
        <end position="264"/>
    </location>
</feature>
<dbReference type="Proteomes" id="UP000015101">
    <property type="component" value="Unassembled WGS sequence"/>
</dbReference>
<dbReference type="EnsemblMetazoa" id="HelroT194432">
    <property type="protein sequence ID" value="HelroP194432"/>
    <property type="gene ID" value="HelroG194432"/>
</dbReference>
<evidence type="ECO:0000256" key="1">
    <source>
        <dbReference type="ARBA" id="ARBA00004123"/>
    </source>
</evidence>
<dbReference type="GO" id="GO:0006285">
    <property type="term" value="P:base-excision repair, AP site formation"/>
    <property type="evidence" value="ECO:0000318"/>
    <property type="project" value="GO_Central"/>
</dbReference>
<evidence type="ECO:0000256" key="3">
    <source>
        <dbReference type="ARBA" id="ARBA00012720"/>
    </source>
</evidence>
<evidence type="ECO:0000256" key="7">
    <source>
        <dbReference type="ARBA" id="ARBA00023239"/>
    </source>
</evidence>
<dbReference type="SUPFAM" id="SSF48150">
    <property type="entry name" value="DNA-glycosylase"/>
    <property type="match status" value="1"/>
</dbReference>
<evidence type="ECO:0000256" key="6">
    <source>
        <dbReference type="ARBA" id="ARBA00023204"/>
    </source>
</evidence>
<dbReference type="CDD" id="cd00056">
    <property type="entry name" value="ENDO3c"/>
    <property type="match status" value="1"/>
</dbReference>
<protein>
    <recommendedName>
        <fullName evidence="12">N-glycosylase/DNA lyase</fullName>
        <ecNumber evidence="3">4.2.99.18</ecNumber>
    </recommendedName>
</protein>
<dbReference type="GeneID" id="20213014"/>
<evidence type="ECO:0000256" key="10">
    <source>
        <dbReference type="ARBA" id="ARBA00023295"/>
    </source>
</evidence>
<evidence type="ECO:0000313" key="17">
    <source>
        <dbReference type="Proteomes" id="UP000015101"/>
    </source>
</evidence>
<accession>T1FW18</accession>
<dbReference type="HOGENOM" id="CLU_027543_1_1_1"/>
<dbReference type="OMA" id="ITKMCHS"/>
<dbReference type="KEGG" id="hro:HELRODRAFT_194432"/>
<keyword evidence="6" id="KW-0234">DNA repair</keyword>
<dbReference type="eggNOG" id="KOG2875">
    <property type="taxonomic scope" value="Eukaryota"/>
</dbReference>
<dbReference type="FunCoup" id="T1FW18">
    <property type="interactions" value="1539"/>
</dbReference>
<dbReference type="EC" id="4.2.99.18" evidence="3"/>
<dbReference type="InterPro" id="IPR011257">
    <property type="entry name" value="DNA_glycosylase"/>
</dbReference>
<dbReference type="FunFam" id="1.10.1670.10:FF:000005">
    <property type="entry name" value="N-glycosylase/DNA lyase OGG1"/>
    <property type="match status" value="1"/>
</dbReference>
<dbReference type="EMBL" id="AMQM01007832">
    <property type="status" value="NOT_ANNOTATED_CDS"/>
    <property type="molecule type" value="Genomic_DNA"/>
</dbReference>
<feature type="region of interest" description="Disordered" evidence="13">
    <location>
        <begin position="244"/>
        <end position="266"/>
    </location>
</feature>
<comment type="similarity">
    <text evidence="2">Belongs to the type-1 OGG1 family.</text>
</comment>
<comment type="subcellular location">
    <subcellularLocation>
        <location evidence="1">Nucleus</location>
    </subcellularLocation>
</comment>
<keyword evidence="17" id="KW-1185">Reference proteome</keyword>
<dbReference type="GO" id="GO:0034039">
    <property type="term" value="F:8-oxo-7,8-dihydroguanine DNA N-glycosylase activity"/>
    <property type="evidence" value="ECO:0000318"/>
    <property type="project" value="GO_Central"/>
</dbReference>
<evidence type="ECO:0000256" key="11">
    <source>
        <dbReference type="ARBA" id="ARBA00044632"/>
    </source>
</evidence>
<dbReference type="AlphaFoldDB" id="T1FW18"/>
<keyword evidence="8" id="KW-0539">Nucleus</keyword>
<evidence type="ECO:0000256" key="12">
    <source>
        <dbReference type="ARBA" id="ARBA00073127"/>
    </source>
</evidence>
<dbReference type="PANTHER" id="PTHR10242">
    <property type="entry name" value="8-OXOGUANINE DNA GLYCOSYLASE"/>
    <property type="match status" value="1"/>
</dbReference>
<evidence type="ECO:0000313" key="15">
    <source>
        <dbReference type="EMBL" id="ESN92062.1"/>
    </source>
</evidence>
<dbReference type="EMBL" id="KB097673">
    <property type="protein sequence ID" value="ESN92062.1"/>
    <property type="molecule type" value="Genomic_DNA"/>
</dbReference>
<dbReference type="InterPro" id="IPR003265">
    <property type="entry name" value="HhH-GPD_domain"/>
</dbReference>
<keyword evidence="5" id="KW-0378">Hydrolase</keyword>
<comment type="catalytic activity">
    <reaction evidence="11">
        <text>2'-deoxyribonucleotide-(2'-deoxyribose 5'-phosphate)-2'-deoxyribonucleotide-DNA = a 3'-end 2'-deoxyribonucleotide-(2,3-dehydro-2,3-deoxyribose 5'-phosphate)-DNA + a 5'-end 5'-phospho-2'-deoxyribonucleoside-DNA + H(+)</text>
        <dbReference type="Rhea" id="RHEA:66592"/>
        <dbReference type="Rhea" id="RHEA-COMP:13180"/>
        <dbReference type="Rhea" id="RHEA-COMP:16897"/>
        <dbReference type="Rhea" id="RHEA-COMP:17067"/>
        <dbReference type="ChEBI" id="CHEBI:15378"/>
        <dbReference type="ChEBI" id="CHEBI:136412"/>
        <dbReference type="ChEBI" id="CHEBI:157695"/>
        <dbReference type="ChEBI" id="CHEBI:167181"/>
        <dbReference type="EC" id="4.2.99.18"/>
    </reaction>
</comment>
<dbReference type="SMART" id="SM00478">
    <property type="entry name" value="ENDO3c"/>
    <property type="match status" value="1"/>
</dbReference>
<dbReference type="GO" id="GO:0003684">
    <property type="term" value="F:damaged DNA binding"/>
    <property type="evidence" value="ECO:0007669"/>
    <property type="project" value="InterPro"/>
</dbReference>
<dbReference type="GO" id="GO:0140078">
    <property type="term" value="F:class I DNA-(apurinic or apyrimidinic site) endonuclease activity"/>
    <property type="evidence" value="ECO:0007669"/>
    <property type="project" value="UniProtKB-EC"/>
</dbReference>
<dbReference type="Pfam" id="PF07934">
    <property type="entry name" value="OGG_N"/>
    <property type="match status" value="1"/>
</dbReference>
<evidence type="ECO:0000256" key="5">
    <source>
        <dbReference type="ARBA" id="ARBA00022801"/>
    </source>
</evidence>
<sequence length="399" mass="45707">MKMKLTKKYVDDLAWSSLIYPKDEFDLALTLRSGQSFRWLKYDDGSTTTTTDTADQWIGVVENDVWILRQNRGVLQYKIINDNNINNYIINNKFDNISNNDSPIHKNPNMASSDSSQDSKIRNYFHLDLSLLELHKQFTEKDKDFLTRFPSSKSVRLLRQNPVEVLFSFICSTNNNIRRICNMVECMCRLFGAVIVQIDGKAYHKFPTVSSLAETSVEAELKKSGFGYRAKFINETAKKLLKEHENNNNNNDDNNNNNINNVDDNNIDDSADGRCERYLFGLRNGKYDDAKKILLQYPGIGPKVADCICLMSLDQLNAVPVDTHVRQVAEKIYNFKMEAKSLTTNSYDKISTFFQSLWGRYAGWAQSIAFSGQLNLDANTTTSSVALLKVARNKRKRKK</sequence>
<evidence type="ECO:0000256" key="8">
    <source>
        <dbReference type="ARBA" id="ARBA00023242"/>
    </source>
</evidence>
<organism evidence="16 17">
    <name type="scientific">Helobdella robusta</name>
    <name type="common">Californian leech</name>
    <dbReference type="NCBI Taxonomy" id="6412"/>
    <lineage>
        <taxon>Eukaryota</taxon>
        <taxon>Metazoa</taxon>
        <taxon>Spiralia</taxon>
        <taxon>Lophotrochozoa</taxon>
        <taxon>Annelida</taxon>
        <taxon>Clitellata</taxon>
        <taxon>Hirudinea</taxon>
        <taxon>Rhynchobdellida</taxon>
        <taxon>Glossiphoniidae</taxon>
        <taxon>Helobdella</taxon>
    </lineage>
</organism>
<dbReference type="InterPro" id="IPR012904">
    <property type="entry name" value="OGG_N"/>
</dbReference>
<gene>
    <name evidence="16" type="primary">20213014</name>
    <name evidence="15" type="ORF">HELRODRAFT_194432</name>
</gene>
<evidence type="ECO:0000256" key="2">
    <source>
        <dbReference type="ARBA" id="ARBA00010679"/>
    </source>
</evidence>
<dbReference type="Gene3D" id="1.10.1670.10">
    <property type="entry name" value="Helix-hairpin-Helix base-excision DNA repair enzymes (C-terminal)"/>
    <property type="match status" value="1"/>
</dbReference>
<evidence type="ECO:0000313" key="16">
    <source>
        <dbReference type="EnsemblMetazoa" id="HelroP194432"/>
    </source>
</evidence>
<keyword evidence="9" id="KW-0511">Multifunctional enzyme</keyword>
<dbReference type="InterPro" id="IPR052054">
    <property type="entry name" value="Oxidative_DNA_repair_enzyme"/>
</dbReference>
<evidence type="ECO:0000256" key="4">
    <source>
        <dbReference type="ARBA" id="ARBA00022763"/>
    </source>
</evidence>
<keyword evidence="4" id="KW-0227">DNA damage</keyword>
<dbReference type="GO" id="GO:0006289">
    <property type="term" value="P:nucleotide-excision repair"/>
    <property type="evidence" value="ECO:0007669"/>
    <property type="project" value="InterPro"/>
</dbReference>
<dbReference type="SUPFAM" id="SSF55945">
    <property type="entry name" value="TATA-box binding protein-like"/>
    <property type="match status" value="1"/>
</dbReference>
<evidence type="ECO:0000256" key="13">
    <source>
        <dbReference type="SAM" id="MobiDB-lite"/>
    </source>
</evidence>
<dbReference type="Pfam" id="PF00730">
    <property type="entry name" value="HhH-GPD"/>
    <property type="match status" value="1"/>
</dbReference>
<evidence type="ECO:0000256" key="9">
    <source>
        <dbReference type="ARBA" id="ARBA00023268"/>
    </source>
</evidence>
<name>T1FW18_HELRO</name>
<dbReference type="STRING" id="6412.T1FW18"/>
<feature type="domain" description="HhH-GPD" evidence="14">
    <location>
        <begin position="171"/>
        <end position="374"/>
    </location>
</feature>
<dbReference type="PANTHER" id="PTHR10242:SF2">
    <property type="entry name" value="N-GLYCOSYLASE_DNA LYASE"/>
    <property type="match status" value="1"/>
</dbReference>
<keyword evidence="10" id="KW-0326">Glycosidase</keyword>
<dbReference type="Gene3D" id="3.30.310.40">
    <property type="match status" value="1"/>
</dbReference>
<dbReference type="CTD" id="20213014"/>
<dbReference type="InParanoid" id="T1FW18"/>
<proteinExistence type="inferred from homology"/>
<reference evidence="15 17" key="2">
    <citation type="journal article" date="2013" name="Nature">
        <title>Insights into bilaterian evolution from three spiralian genomes.</title>
        <authorList>
            <person name="Simakov O."/>
            <person name="Marletaz F."/>
            <person name="Cho S.J."/>
            <person name="Edsinger-Gonzales E."/>
            <person name="Havlak P."/>
            <person name="Hellsten U."/>
            <person name="Kuo D.H."/>
            <person name="Larsson T."/>
            <person name="Lv J."/>
            <person name="Arendt D."/>
            <person name="Savage R."/>
            <person name="Osoegawa K."/>
            <person name="de Jong P."/>
            <person name="Grimwood J."/>
            <person name="Chapman J.A."/>
            <person name="Shapiro H."/>
            <person name="Aerts A."/>
            <person name="Otillar R.P."/>
            <person name="Terry A.Y."/>
            <person name="Boore J.L."/>
            <person name="Grigoriev I.V."/>
            <person name="Lindberg D.R."/>
            <person name="Seaver E.C."/>
            <person name="Weisblat D.A."/>
            <person name="Putnam N.H."/>
            <person name="Rokhsar D.S."/>
        </authorList>
    </citation>
    <scope>NUCLEOTIDE SEQUENCE</scope>
</reference>
<reference evidence="17" key="1">
    <citation type="submission" date="2012-12" db="EMBL/GenBank/DDBJ databases">
        <authorList>
            <person name="Hellsten U."/>
            <person name="Grimwood J."/>
            <person name="Chapman J.A."/>
            <person name="Shapiro H."/>
            <person name="Aerts A."/>
            <person name="Otillar R.P."/>
            <person name="Terry A.Y."/>
            <person name="Boore J.L."/>
            <person name="Simakov O."/>
            <person name="Marletaz F."/>
            <person name="Cho S.-J."/>
            <person name="Edsinger-Gonzales E."/>
            <person name="Havlak P."/>
            <person name="Kuo D.-H."/>
            <person name="Larsson T."/>
            <person name="Lv J."/>
            <person name="Arendt D."/>
            <person name="Savage R."/>
            <person name="Osoegawa K."/>
            <person name="de Jong P."/>
            <person name="Lindberg D.R."/>
            <person name="Seaver E.C."/>
            <person name="Weisblat D.A."/>
            <person name="Putnam N.H."/>
            <person name="Grigoriev I.V."/>
            <person name="Rokhsar D.S."/>
        </authorList>
    </citation>
    <scope>NUCLEOTIDE SEQUENCE</scope>
</reference>
<dbReference type="OrthoDB" id="238681at2759"/>
<dbReference type="InterPro" id="IPR023170">
    <property type="entry name" value="HhH_base_excis_C"/>
</dbReference>
<evidence type="ECO:0000259" key="14">
    <source>
        <dbReference type="SMART" id="SM00478"/>
    </source>
</evidence>
<dbReference type="Gene3D" id="1.10.340.30">
    <property type="entry name" value="Hypothetical protein, domain 2"/>
    <property type="match status" value="1"/>
</dbReference>
<dbReference type="RefSeq" id="XP_009029867.1">
    <property type="nucleotide sequence ID" value="XM_009031619.1"/>
</dbReference>
<reference evidence="16" key="3">
    <citation type="submission" date="2015-06" db="UniProtKB">
        <authorList>
            <consortium name="EnsemblMetazoa"/>
        </authorList>
    </citation>
    <scope>IDENTIFICATION</scope>
</reference>